<dbReference type="PANTHER" id="PTHR42663:SF7">
    <property type="entry name" value="COENZYME PQQ SYNTHESIS PROTEIN B"/>
    <property type="match status" value="1"/>
</dbReference>
<dbReference type="UniPathway" id="UPA00539"/>
<evidence type="ECO:0000256" key="1">
    <source>
        <dbReference type="ARBA" id="ARBA00004886"/>
    </source>
</evidence>
<dbReference type="EMBL" id="QYBC01000007">
    <property type="protein sequence ID" value="RYB05176.1"/>
    <property type="molecule type" value="Genomic_DNA"/>
</dbReference>
<dbReference type="CDD" id="cd16274">
    <property type="entry name" value="PQQB-like_MBL-fold"/>
    <property type="match status" value="1"/>
</dbReference>
<evidence type="ECO:0000256" key="2">
    <source>
        <dbReference type="ARBA" id="ARBA00008481"/>
    </source>
</evidence>
<dbReference type="OrthoDB" id="9778305at2"/>
<evidence type="ECO:0000256" key="4">
    <source>
        <dbReference type="ARBA" id="ARBA00022448"/>
    </source>
</evidence>
<comment type="similarity">
    <text evidence="2 6">Belongs to the PqqB family.</text>
</comment>
<comment type="function">
    <text evidence="6">May be involved in the transport of PQQ or its precursor to the periplasm.</text>
</comment>
<evidence type="ECO:0000256" key="5">
    <source>
        <dbReference type="ARBA" id="ARBA00022905"/>
    </source>
</evidence>
<dbReference type="InterPro" id="IPR036866">
    <property type="entry name" value="RibonucZ/Hydroxyglut_hydro"/>
</dbReference>
<sequence>MKIVILGSAAGGGFPQWNCRCPTCQLAWTGDPRVSRRTQSSLAVTADGRDWVLINASPDLRQQIIATPDLHPREGSRDTPIAAVVLTNGDVDHVAGLLTLRERQPFALHASPSLQALLDTNPVFGVLDPALVSRHVMTLEVPSTMAGLRFTSFAVPGKVPLFLESGDVEIGRETDMTVGLVIEAAGRRAIYVPGCASVTDALLERVAGADLLLFDGTTYTDDEMVRLGLSPKTSARMGHVAMSGPHGSVTALAGTAVAQRVFVHINNTNPVLVEGSPERKAVEAAGWRIAHDGMEVAL</sequence>
<name>A0A4Q2RDY9_9HYPH</name>
<organism evidence="8 9">
    <name type="scientific">Lichenibacterium ramalinae</name>
    <dbReference type="NCBI Taxonomy" id="2316527"/>
    <lineage>
        <taxon>Bacteria</taxon>
        <taxon>Pseudomonadati</taxon>
        <taxon>Pseudomonadota</taxon>
        <taxon>Alphaproteobacteria</taxon>
        <taxon>Hyphomicrobiales</taxon>
        <taxon>Lichenihabitantaceae</taxon>
        <taxon>Lichenibacterium</taxon>
    </lineage>
</organism>
<dbReference type="Pfam" id="PF12706">
    <property type="entry name" value="Lactamase_B_2"/>
    <property type="match status" value="1"/>
</dbReference>
<dbReference type="HAMAP" id="MF_00653">
    <property type="entry name" value="PQQ_syn_PqqB"/>
    <property type="match status" value="1"/>
</dbReference>
<dbReference type="AlphaFoldDB" id="A0A4Q2RDY9"/>
<evidence type="ECO:0000313" key="9">
    <source>
        <dbReference type="Proteomes" id="UP000289411"/>
    </source>
</evidence>
<dbReference type="Proteomes" id="UP000289411">
    <property type="component" value="Unassembled WGS sequence"/>
</dbReference>
<evidence type="ECO:0000313" key="8">
    <source>
        <dbReference type="EMBL" id="RYB05176.1"/>
    </source>
</evidence>
<dbReference type="SUPFAM" id="SSF56281">
    <property type="entry name" value="Metallo-hydrolase/oxidoreductase"/>
    <property type="match status" value="1"/>
</dbReference>
<protein>
    <recommendedName>
        <fullName evidence="3 6">Coenzyme PQQ synthesis protein B</fullName>
    </recommendedName>
    <alternativeName>
        <fullName evidence="6">Pyrroloquinoline quinone biosynthesis protein B</fullName>
    </alternativeName>
</protein>
<comment type="caution">
    <text evidence="8">The sequence shown here is derived from an EMBL/GenBank/DDBJ whole genome shotgun (WGS) entry which is preliminary data.</text>
</comment>
<dbReference type="NCBIfam" id="TIGR02108">
    <property type="entry name" value="PQQ_syn_pqqB"/>
    <property type="match status" value="1"/>
</dbReference>
<proteinExistence type="inferred from homology"/>
<evidence type="ECO:0000256" key="6">
    <source>
        <dbReference type="HAMAP-Rule" id="MF_00653"/>
    </source>
</evidence>
<comment type="pathway">
    <text evidence="1 6">Cofactor biosynthesis; pyrroloquinoline quinone biosynthesis.</text>
</comment>
<feature type="domain" description="Metallo-beta-lactamase" evidence="7">
    <location>
        <begin position="51"/>
        <end position="265"/>
    </location>
</feature>
<dbReference type="InterPro" id="IPR001279">
    <property type="entry name" value="Metallo-B-lactamas"/>
</dbReference>
<evidence type="ECO:0000256" key="3">
    <source>
        <dbReference type="ARBA" id="ARBA00015084"/>
    </source>
</evidence>
<evidence type="ECO:0000259" key="7">
    <source>
        <dbReference type="Pfam" id="PF12706"/>
    </source>
</evidence>
<reference evidence="8 9" key="1">
    <citation type="submission" date="2018-09" db="EMBL/GenBank/DDBJ databases">
        <authorList>
            <person name="Grouzdev D.S."/>
            <person name="Krutkina M.S."/>
        </authorList>
    </citation>
    <scope>NUCLEOTIDE SEQUENCE [LARGE SCALE GENOMIC DNA]</scope>
    <source>
        <strain evidence="8 9">RmlP001</strain>
    </source>
</reference>
<keyword evidence="5 6" id="KW-0884">PQQ biosynthesis</keyword>
<accession>A0A4Q2RDY9</accession>
<keyword evidence="4 6" id="KW-0813">Transport</keyword>
<dbReference type="RefSeq" id="WP_129218926.1">
    <property type="nucleotide sequence ID" value="NZ_QYBC01000007.1"/>
</dbReference>
<gene>
    <name evidence="6 8" type="primary">pqqB</name>
    <name evidence="8" type="ORF">D3272_09425</name>
</gene>
<dbReference type="InterPro" id="IPR011842">
    <property type="entry name" value="PQQ_synth_PqqB"/>
</dbReference>
<dbReference type="GO" id="GO:0018189">
    <property type="term" value="P:pyrroloquinoline quinone biosynthetic process"/>
    <property type="evidence" value="ECO:0007669"/>
    <property type="project" value="UniProtKB-UniRule"/>
</dbReference>
<dbReference type="Gene3D" id="3.60.15.10">
    <property type="entry name" value="Ribonuclease Z/Hydroxyacylglutathione hydrolase-like"/>
    <property type="match status" value="1"/>
</dbReference>
<dbReference type="PANTHER" id="PTHR42663">
    <property type="entry name" value="HYDROLASE C777.06C-RELATED-RELATED"/>
    <property type="match status" value="1"/>
</dbReference>
<reference evidence="8 9" key="2">
    <citation type="submission" date="2019-02" db="EMBL/GenBank/DDBJ databases">
        <title>'Lichenibacterium ramalinii' gen. nov. sp. nov., 'Lichenibacterium minor' gen. nov. sp. nov.</title>
        <authorList>
            <person name="Pankratov T."/>
        </authorList>
    </citation>
    <scope>NUCLEOTIDE SEQUENCE [LARGE SCALE GENOMIC DNA]</scope>
    <source>
        <strain evidence="8 9">RmlP001</strain>
    </source>
</reference>
<keyword evidence="9" id="KW-1185">Reference proteome</keyword>